<evidence type="ECO:0000313" key="2">
    <source>
        <dbReference type="EMBL" id="RPA96982.1"/>
    </source>
</evidence>
<sequence>MCNLLNSLCTFYKSGHGYFYHILPCIFVIYTCCIVDLTLCYAPLLVTQLYTYFCSQMKI</sequence>
<dbReference type="EMBL" id="ML120409">
    <property type="protein sequence ID" value="RPA96982.1"/>
    <property type="molecule type" value="Genomic_DNA"/>
</dbReference>
<reference evidence="2 3" key="1">
    <citation type="journal article" date="2018" name="Nat. Ecol. Evol.">
        <title>Pezizomycetes genomes reveal the molecular basis of ectomycorrhizal truffle lifestyle.</title>
        <authorList>
            <person name="Murat C."/>
            <person name="Payen T."/>
            <person name="Noel B."/>
            <person name="Kuo A."/>
            <person name="Morin E."/>
            <person name="Chen J."/>
            <person name="Kohler A."/>
            <person name="Krizsan K."/>
            <person name="Balestrini R."/>
            <person name="Da Silva C."/>
            <person name="Montanini B."/>
            <person name="Hainaut M."/>
            <person name="Levati E."/>
            <person name="Barry K.W."/>
            <person name="Belfiori B."/>
            <person name="Cichocki N."/>
            <person name="Clum A."/>
            <person name="Dockter R.B."/>
            <person name="Fauchery L."/>
            <person name="Guy J."/>
            <person name="Iotti M."/>
            <person name="Le Tacon F."/>
            <person name="Lindquist E.A."/>
            <person name="Lipzen A."/>
            <person name="Malagnac F."/>
            <person name="Mello A."/>
            <person name="Molinier V."/>
            <person name="Miyauchi S."/>
            <person name="Poulain J."/>
            <person name="Riccioni C."/>
            <person name="Rubini A."/>
            <person name="Sitrit Y."/>
            <person name="Splivallo R."/>
            <person name="Traeger S."/>
            <person name="Wang M."/>
            <person name="Zifcakova L."/>
            <person name="Wipf D."/>
            <person name="Zambonelli A."/>
            <person name="Paolocci F."/>
            <person name="Nowrousian M."/>
            <person name="Ottonello S."/>
            <person name="Baldrian P."/>
            <person name="Spatafora J.W."/>
            <person name="Henrissat B."/>
            <person name="Nagy L.G."/>
            <person name="Aury J.M."/>
            <person name="Wincker P."/>
            <person name="Grigoriev I.V."/>
            <person name="Bonfante P."/>
            <person name="Martin F.M."/>
        </authorList>
    </citation>
    <scope>NUCLEOTIDE SEQUENCE [LARGE SCALE GENOMIC DNA]</scope>
    <source>
        <strain evidence="2 3">120613-1</strain>
    </source>
</reference>
<dbReference type="Proteomes" id="UP000276215">
    <property type="component" value="Unassembled WGS sequence"/>
</dbReference>
<protein>
    <submittedName>
        <fullName evidence="2">Uncharacterized protein</fullName>
    </submittedName>
</protein>
<keyword evidence="1" id="KW-1133">Transmembrane helix</keyword>
<dbReference type="AlphaFoldDB" id="A0A3N4JFD7"/>
<feature type="transmembrane region" description="Helical" evidence="1">
    <location>
        <begin position="20"/>
        <end position="53"/>
    </location>
</feature>
<keyword evidence="1" id="KW-0472">Membrane</keyword>
<evidence type="ECO:0000256" key="1">
    <source>
        <dbReference type="SAM" id="Phobius"/>
    </source>
</evidence>
<organism evidence="2 3">
    <name type="scientific">Choiromyces venosus 120613-1</name>
    <dbReference type="NCBI Taxonomy" id="1336337"/>
    <lineage>
        <taxon>Eukaryota</taxon>
        <taxon>Fungi</taxon>
        <taxon>Dikarya</taxon>
        <taxon>Ascomycota</taxon>
        <taxon>Pezizomycotina</taxon>
        <taxon>Pezizomycetes</taxon>
        <taxon>Pezizales</taxon>
        <taxon>Tuberaceae</taxon>
        <taxon>Choiromyces</taxon>
    </lineage>
</organism>
<evidence type="ECO:0000313" key="3">
    <source>
        <dbReference type="Proteomes" id="UP000276215"/>
    </source>
</evidence>
<gene>
    <name evidence="2" type="ORF">L873DRAFT_1162598</name>
</gene>
<proteinExistence type="predicted"/>
<keyword evidence="3" id="KW-1185">Reference proteome</keyword>
<accession>A0A3N4JFD7</accession>
<name>A0A3N4JFD7_9PEZI</name>
<keyword evidence="1" id="KW-0812">Transmembrane</keyword>